<organism evidence="1 2">
    <name type="scientific">Pedobacter punctiformis</name>
    <dbReference type="NCBI Taxonomy" id="3004097"/>
    <lineage>
        <taxon>Bacteria</taxon>
        <taxon>Pseudomonadati</taxon>
        <taxon>Bacteroidota</taxon>
        <taxon>Sphingobacteriia</taxon>
        <taxon>Sphingobacteriales</taxon>
        <taxon>Sphingobacteriaceae</taxon>
        <taxon>Pedobacter</taxon>
    </lineage>
</organism>
<evidence type="ECO:0000313" key="1">
    <source>
        <dbReference type="EMBL" id="MCZ4244948.1"/>
    </source>
</evidence>
<comment type="caution">
    <text evidence="1">The sequence shown here is derived from an EMBL/GenBank/DDBJ whole genome shotgun (WGS) entry which is preliminary data.</text>
</comment>
<reference evidence="1" key="1">
    <citation type="submission" date="2022-12" db="EMBL/GenBank/DDBJ databases">
        <title>Genome sequence of HCMS5-2.</title>
        <authorList>
            <person name="Woo H."/>
        </authorList>
    </citation>
    <scope>NUCLEOTIDE SEQUENCE</scope>
    <source>
        <strain evidence="1">HCMS5-2</strain>
    </source>
</reference>
<protein>
    <submittedName>
        <fullName evidence="1">Uncharacterized protein</fullName>
    </submittedName>
</protein>
<dbReference type="RefSeq" id="WP_269428001.1">
    <property type="nucleotide sequence ID" value="NZ_JAPWGM010000004.1"/>
</dbReference>
<sequence>MRATELRIGNLVNTPNPNMNPFKVEAIESEKVGGNNRINSFIYWHKDNIIGIPLDEWWLLKLGFEAPADGESRFDYNYGEIIVDLNDRIYIVENEFYVQDMTIHRLQNIYFALTGEELTIKA</sequence>
<accession>A0ABT4LAK6</accession>
<dbReference type="Proteomes" id="UP001144347">
    <property type="component" value="Unassembled WGS sequence"/>
</dbReference>
<gene>
    <name evidence="1" type="ORF">O0955_13125</name>
</gene>
<proteinExistence type="predicted"/>
<name>A0ABT4LAK6_9SPHI</name>
<dbReference type="EMBL" id="JAPWGM010000004">
    <property type="protein sequence ID" value="MCZ4244948.1"/>
    <property type="molecule type" value="Genomic_DNA"/>
</dbReference>
<keyword evidence="2" id="KW-1185">Reference proteome</keyword>
<evidence type="ECO:0000313" key="2">
    <source>
        <dbReference type="Proteomes" id="UP001144347"/>
    </source>
</evidence>